<gene>
    <name evidence="1" type="ORF">SAMN06295885_2253</name>
</gene>
<evidence type="ECO:0000313" key="1">
    <source>
        <dbReference type="EMBL" id="SMH43889.1"/>
    </source>
</evidence>
<dbReference type="Proteomes" id="UP000193711">
    <property type="component" value="Unassembled WGS sequence"/>
</dbReference>
<dbReference type="OrthoDB" id="3399139at2"/>
<dbReference type="RefSeq" id="WP_085476689.1">
    <property type="nucleotide sequence ID" value="NZ_FXBM01000002.1"/>
</dbReference>
<evidence type="ECO:0008006" key="3">
    <source>
        <dbReference type="Google" id="ProtNLM"/>
    </source>
</evidence>
<reference evidence="2" key="1">
    <citation type="submission" date="2017-04" db="EMBL/GenBank/DDBJ databases">
        <authorList>
            <person name="Varghese N."/>
            <person name="Submissions S."/>
        </authorList>
    </citation>
    <scope>NUCLEOTIDE SEQUENCE [LARGE SCALE GENOMIC DNA]</scope>
    <source>
        <strain evidence="2">VKM Ac-2121</strain>
    </source>
</reference>
<evidence type="ECO:0000313" key="2">
    <source>
        <dbReference type="Proteomes" id="UP000193711"/>
    </source>
</evidence>
<dbReference type="InterPro" id="IPR011990">
    <property type="entry name" value="TPR-like_helical_dom_sf"/>
</dbReference>
<dbReference type="STRING" id="1891671.SAMN06295885_2253"/>
<name>A0A1X7NZZ2_9MICO</name>
<accession>A0A1X7NZZ2</accession>
<dbReference type="Gene3D" id="1.25.40.10">
    <property type="entry name" value="Tetratricopeptide repeat domain"/>
    <property type="match status" value="2"/>
</dbReference>
<dbReference type="SUPFAM" id="SSF48452">
    <property type="entry name" value="TPR-like"/>
    <property type="match status" value="2"/>
</dbReference>
<dbReference type="InterPro" id="IPR053137">
    <property type="entry name" value="NLR-like"/>
</dbReference>
<organism evidence="1 2">
    <name type="scientific">Rathayibacter oskolensis</name>
    <dbReference type="NCBI Taxonomy" id="1891671"/>
    <lineage>
        <taxon>Bacteria</taxon>
        <taxon>Bacillati</taxon>
        <taxon>Actinomycetota</taxon>
        <taxon>Actinomycetes</taxon>
        <taxon>Micrococcales</taxon>
        <taxon>Microbacteriaceae</taxon>
        <taxon>Rathayibacter</taxon>
    </lineage>
</organism>
<dbReference type="PANTHER" id="PTHR46082:SF6">
    <property type="entry name" value="AAA+ ATPASE DOMAIN-CONTAINING PROTEIN-RELATED"/>
    <property type="match status" value="1"/>
</dbReference>
<proteinExistence type="predicted"/>
<sequence>MESDPHEAEFVGRGRRAVVAGLLDVFDRAVRDQRAVWVSLEAPTGWGKTRITREFYAALAGTRQDEPAYWPSTISSGRSRVSERRKIINPPDFDHVPMSRPDYLWWGITCGVRNGSPTESLLQDVGVLRKHIDHLENAWWFRAGFVEKFAHPAFLALRAKVLEDGRAAVVDFGLTRAAEMVGGTLPGFSAVSWLIHKGVAGGRAARARSRSLRSEEGIVYRPSEADEVESFLAKIAPLVPVVVVVEDVHDADDLLLELLERLVRRDAPVMILTTGWPGLLEARPALEHALRAAGERLVRVDEEMAALPSPFPRDASLRALETDELSSIVDSHVAQVGSATRGALLAAYRNPFALELVLETYGDPGGEVLDIEPADIARLSGKVEDVYKRAWERLEGEERERLALATLAIPAVVSARATDSPAWDRVLLDTALAPPGDDPRRAPAGGSAVERAWVRTDDGVLRRFHDSAQLNLAAGEFATATRRRRVREALIDGARRLIADPSTPPYRSVHAARLLLAYGPEIGDHDVADATRVLVGVLGDLQEESETIARLGEDAHARLDLRDERDRDLQWTVAEAQRRQGNPGRAIELLHELLKVERTVYGRDAAVVQRTVRSLAGAVASAGRPEAAVGMLEEVLAQQLATRSASDGDVMDTRAELSLALAEADRPREAVRLDEELLALQATAFGEEGAELLGTRRRLAAALTRSGRPEEALAMWERIATDLSARSGRDSPEALGARSDLARAAEDTLGAEEATALYSALLADEQRILGPDHRSVLATREDLARATGEAGDHRGAEAMHRALAEDRARLRTRTAADGPSIAEGG</sequence>
<dbReference type="EMBL" id="FXBM01000002">
    <property type="protein sequence ID" value="SMH43889.1"/>
    <property type="molecule type" value="Genomic_DNA"/>
</dbReference>
<keyword evidence="2" id="KW-1185">Reference proteome</keyword>
<dbReference type="PANTHER" id="PTHR46082">
    <property type="entry name" value="ATP/GTP-BINDING PROTEIN-RELATED"/>
    <property type="match status" value="1"/>
</dbReference>
<protein>
    <recommendedName>
        <fullName evidence="3">Tetratricopeptide repeat-containing protein</fullName>
    </recommendedName>
</protein>
<dbReference type="AlphaFoldDB" id="A0A1X7NZZ2"/>